<keyword evidence="2" id="KW-0472">Membrane</keyword>
<dbReference type="EMBL" id="MN740087">
    <property type="protein sequence ID" value="QHT87339.1"/>
    <property type="molecule type" value="Genomic_DNA"/>
</dbReference>
<evidence type="ECO:0008006" key="4">
    <source>
        <dbReference type="Google" id="ProtNLM"/>
    </source>
</evidence>
<dbReference type="AlphaFoldDB" id="A0A6C0I3H1"/>
<keyword evidence="2" id="KW-0812">Transmembrane</keyword>
<feature type="transmembrane region" description="Helical" evidence="2">
    <location>
        <begin position="6"/>
        <end position="29"/>
    </location>
</feature>
<feature type="compositionally biased region" description="Acidic residues" evidence="1">
    <location>
        <begin position="156"/>
        <end position="166"/>
    </location>
</feature>
<reference evidence="3" key="1">
    <citation type="journal article" date="2020" name="Nature">
        <title>Giant virus diversity and host interactions through global metagenomics.</title>
        <authorList>
            <person name="Schulz F."/>
            <person name="Roux S."/>
            <person name="Paez-Espino D."/>
            <person name="Jungbluth S."/>
            <person name="Walsh D.A."/>
            <person name="Denef V.J."/>
            <person name="McMahon K.D."/>
            <person name="Konstantinidis K.T."/>
            <person name="Eloe-Fadrosh E.A."/>
            <person name="Kyrpides N.C."/>
            <person name="Woyke T."/>
        </authorList>
    </citation>
    <scope>NUCLEOTIDE SEQUENCE</scope>
    <source>
        <strain evidence="3">GVMAG-M-3300023184-190</strain>
    </source>
</reference>
<keyword evidence="2" id="KW-1133">Transmembrane helix</keyword>
<evidence type="ECO:0000256" key="1">
    <source>
        <dbReference type="SAM" id="MobiDB-lite"/>
    </source>
</evidence>
<name>A0A6C0I3H1_9ZZZZ</name>
<sequence length="231" mass="27037">MVLFSVIESVFFISLAITFILILLLVYHFKQRILSLEQKSENMFLVVNSLVKEYTNMRSFLQMTNFSPSTTNPMSFVYEQTRKEEEEKEAEEEEEKIVVSDDDEDEDEDEDEDAEDDDADEDENENDEVEVDTSIRLISLDSERETYLNEIVEIEREQEEEQEQTQEQEKEQTQEQTQEKEIEGIKTPEKTQAELYEKMSTAALKSLVTSKGLSTDATKMRRPALLELLNR</sequence>
<feature type="compositionally biased region" description="Acidic residues" evidence="1">
    <location>
        <begin position="86"/>
        <end position="131"/>
    </location>
</feature>
<accession>A0A6C0I3H1</accession>
<feature type="region of interest" description="Disordered" evidence="1">
    <location>
        <begin position="80"/>
        <end position="138"/>
    </location>
</feature>
<feature type="region of interest" description="Disordered" evidence="1">
    <location>
        <begin position="150"/>
        <end position="189"/>
    </location>
</feature>
<organism evidence="3">
    <name type="scientific">viral metagenome</name>
    <dbReference type="NCBI Taxonomy" id="1070528"/>
    <lineage>
        <taxon>unclassified sequences</taxon>
        <taxon>metagenomes</taxon>
        <taxon>organismal metagenomes</taxon>
    </lineage>
</organism>
<feature type="compositionally biased region" description="Basic and acidic residues" evidence="1">
    <location>
        <begin position="167"/>
        <end position="189"/>
    </location>
</feature>
<evidence type="ECO:0000313" key="3">
    <source>
        <dbReference type="EMBL" id="QHT87339.1"/>
    </source>
</evidence>
<evidence type="ECO:0000256" key="2">
    <source>
        <dbReference type="SAM" id="Phobius"/>
    </source>
</evidence>
<proteinExistence type="predicted"/>
<protein>
    <recommendedName>
        <fullName evidence="4">Rho termination factor N-terminal domain-containing protein</fullName>
    </recommendedName>
</protein>